<keyword evidence="7" id="KW-1133">Transmembrane helix</keyword>
<dbReference type="InterPro" id="IPR032861">
    <property type="entry name" value="TAXi_N"/>
</dbReference>
<evidence type="ECO:0000313" key="11">
    <source>
        <dbReference type="Proteomes" id="UP001177003"/>
    </source>
</evidence>
<evidence type="ECO:0000256" key="6">
    <source>
        <dbReference type="ARBA" id="ARBA00022801"/>
    </source>
</evidence>
<keyword evidence="8" id="KW-0472">Membrane</keyword>
<dbReference type="GO" id="GO:0006508">
    <property type="term" value="P:proteolysis"/>
    <property type="evidence" value="ECO:0007669"/>
    <property type="project" value="UniProtKB-KW"/>
</dbReference>
<evidence type="ECO:0000313" key="10">
    <source>
        <dbReference type="EMBL" id="CAI9299589.1"/>
    </source>
</evidence>
<dbReference type="Pfam" id="PF14543">
    <property type="entry name" value="TAXi_N"/>
    <property type="match status" value="1"/>
</dbReference>
<evidence type="ECO:0000256" key="5">
    <source>
        <dbReference type="ARBA" id="ARBA00022729"/>
    </source>
</evidence>
<dbReference type="AlphaFoldDB" id="A0AA36EKR0"/>
<sequence>MSQVRHHSPLLSTCASHSDTFLLDTIIDDSKPSNASASIVCSTSQTGVLTKPDRAIDGIFGFGYQGLSVITQISSQGIAPDAFSHCLVRNGGGGGILVLGQIIEPTMVYTPLIQSQL</sequence>
<keyword evidence="6" id="KW-0378">Hydrolase</keyword>
<dbReference type="InterPro" id="IPR001461">
    <property type="entry name" value="Aspartic_peptidase_A1"/>
</dbReference>
<keyword evidence="3" id="KW-0645">Protease</keyword>
<gene>
    <name evidence="10" type="ORF">LSALG_LOCUS38288</name>
</gene>
<organism evidence="10 11">
    <name type="scientific">Lactuca saligna</name>
    <name type="common">Willowleaf lettuce</name>
    <dbReference type="NCBI Taxonomy" id="75948"/>
    <lineage>
        <taxon>Eukaryota</taxon>
        <taxon>Viridiplantae</taxon>
        <taxon>Streptophyta</taxon>
        <taxon>Embryophyta</taxon>
        <taxon>Tracheophyta</taxon>
        <taxon>Spermatophyta</taxon>
        <taxon>Magnoliopsida</taxon>
        <taxon>eudicotyledons</taxon>
        <taxon>Gunneridae</taxon>
        <taxon>Pentapetalae</taxon>
        <taxon>asterids</taxon>
        <taxon>campanulids</taxon>
        <taxon>Asterales</taxon>
        <taxon>Asteraceae</taxon>
        <taxon>Cichorioideae</taxon>
        <taxon>Cichorieae</taxon>
        <taxon>Lactucinae</taxon>
        <taxon>Lactuca</taxon>
    </lineage>
</organism>
<dbReference type="Proteomes" id="UP001177003">
    <property type="component" value="Chromosome 8"/>
</dbReference>
<comment type="similarity">
    <text evidence="2">Belongs to the peptidase A1 family.</text>
</comment>
<evidence type="ECO:0000259" key="9">
    <source>
        <dbReference type="Pfam" id="PF14543"/>
    </source>
</evidence>
<evidence type="ECO:0000256" key="4">
    <source>
        <dbReference type="ARBA" id="ARBA00022692"/>
    </source>
</evidence>
<name>A0AA36EKR0_LACSI</name>
<keyword evidence="5" id="KW-0732">Signal</keyword>
<evidence type="ECO:0000256" key="7">
    <source>
        <dbReference type="ARBA" id="ARBA00022989"/>
    </source>
</evidence>
<dbReference type="Gene3D" id="2.40.70.10">
    <property type="entry name" value="Acid Proteases"/>
    <property type="match status" value="1"/>
</dbReference>
<dbReference type="GO" id="GO:0016020">
    <property type="term" value="C:membrane"/>
    <property type="evidence" value="ECO:0007669"/>
    <property type="project" value="UniProtKB-SubCell"/>
</dbReference>
<dbReference type="GO" id="GO:0004190">
    <property type="term" value="F:aspartic-type endopeptidase activity"/>
    <property type="evidence" value="ECO:0007669"/>
    <property type="project" value="InterPro"/>
</dbReference>
<reference evidence="10" key="1">
    <citation type="submission" date="2023-04" db="EMBL/GenBank/DDBJ databases">
        <authorList>
            <person name="Vijverberg K."/>
            <person name="Xiong W."/>
            <person name="Schranz E."/>
        </authorList>
    </citation>
    <scope>NUCLEOTIDE SEQUENCE</scope>
</reference>
<dbReference type="PANTHER" id="PTHR13683">
    <property type="entry name" value="ASPARTYL PROTEASES"/>
    <property type="match status" value="1"/>
</dbReference>
<keyword evidence="4" id="KW-0812">Transmembrane</keyword>
<comment type="subcellular location">
    <subcellularLocation>
        <location evidence="1">Membrane</location>
    </subcellularLocation>
</comment>
<dbReference type="PANTHER" id="PTHR13683:SF375">
    <property type="entry name" value="PEPTIDASE A1 DOMAIN-CONTAINING PROTEIN"/>
    <property type="match status" value="1"/>
</dbReference>
<evidence type="ECO:0000256" key="8">
    <source>
        <dbReference type="ARBA" id="ARBA00023136"/>
    </source>
</evidence>
<evidence type="ECO:0000256" key="2">
    <source>
        <dbReference type="ARBA" id="ARBA00007447"/>
    </source>
</evidence>
<evidence type="ECO:0000256" key="1">
    <source>
        <dbReference type="ARBA" id="ARBA00004370"/>
    </source>
</evidence>
<feature type="domain" description="Xylanase inhibitor N-terminal" evidence="9">
    <location>
        <begin position="18"/>
        <end position="101"/>
    </location>
</feature>
<evidence type="ECO:0000256" key="3">
    <source>
        <dbReference type="ARBA" id="ARBA00022670"/>
    </source>
</evidence>
<dbReference type="EMBL" id="OX465084">
    <property type="protein sequence ID" value="CAI9299589.1"/>
    <property type="molecule type" value="Genomic_DNA"/>
</dbReference>
<keyword evidence="11" id="KW-1185">Reference proteome</keyword>
<dbReference type="InterPro" id="IPR021109">
    <property type="entry name" value="Peptidase_aspartic_dom_sf"/>
</dbReference>
<protein>
    <recommendedName>
        <fullName evidence="9">Xylanase inhibitor N-terminal domain-containing protein</fullName>
    </recommendedName>
</protein>
<proteinExistence type="inferred from homology"/>
<accession>A0AA36EKR0</accession>
<dbReference type="SUPFAM" id="SSF50630">
    <property type="entry name" value="Acid proteases"/>
    <property type="match status" value="1"/>
</dbReference>